<gene>
    <name evidence="1" type="ORF">HYFRA_00010716</name>
</gene>
<organism evidence="1 2">
    <name type="scientific">Hymenoscyphus fraxineus</name>
    <dbReference type="NCBI Taxonomy" id="746836"/>
    <lineage>
        <taxon>Eukaryota</taxon>
        <taxon>Fungi</taxon>
        <taxon>Dikarya</taxon>
        <taxon>Ascomycota</taxon>
        <taxon>Pezizomycotina</taxon>
        <taxon>Leotiomycetes</taxon>
        <taxon>Helotiales</taxon>
        <taxon>Helotiaceae</taxon>
        <taxon>Hymenoscyphus</taxon>
    </lineage>
</organism>
<sequence length="147" mass="16701">MYTLIQLVYARDPASPTRYHLKNKTPRGIPVAIAPKPVDPSVLLPPGLLIQITALMLQQYRGWSIYSVRPCGGWNESYDFAKVWLCKKERLKGVAPRVASLTAPLREYGNDRQVKIVNDEVKKTEEREEPKKEFVLAIRLANKGVAR</sequence>
<evidence type="ECO:0000313" key="1">
    <source>
        <dbReference type="EMBL" id="CAG8957293.1"/>
    </source>
</evidence>
<keyword evidence="2" id="KW-1185">Reference proteome</keyword>
<proteinExistence type="predicted"/>
<dbReference type="EMBL" id="CAJVRL010000078">
    <property type="protein sequence ID" value="CAG8957293.1"/>
    <property type="molecule type" value="Genomic_DNA"/>
</dbReference>
<protein>
    <submittedName>
        <fullName evidence="1">Uncharacterized protein</fullName>
    </submittedName>
</protein>
<accession>A0A9N9PW14</accession>
<dbReference type="AlphaFoldDB" id="A0A9N9PW14"/>
<reference evidence="1" key="1">
    <citation type="submission" date="2021-07" db="EMBL/GenBank/DDBJ databases">
        <authorList>
            <person name="Durling M."/>
        </authorList>
    </citation>
    <scope>NUCLEOTIDE SEQUENCE</scope>
</reference>
<dbReference type="Proteomes" id="UP000696280">
    <property type="component" value="Unassembled WGS sequence"/>
</dbReference>
<name>A0A9N9PW14_9HELO</name>
<comment type="caution">
    <text evidence="1">The sequence shown here is derived from an EMBL/GenBank/DDBJ whole genome shotgun (WGS) entry which is preliminary data.</text>
</comment>
<evidence type="ECO:0000313" key="2">
    <source>
        <dbReference type="Proteomes" id="UP000696280"/>
    </source>
</evidence>